<sequence length="124" mass="13243">MKPSTTILPLSPLLLLPIPVPLVLAATNTSFVELEVSFYGSTLGIPDSTAYVQVPIGNRSAVPATCTDLPLTAYNATLLPQDPPVEVECYLLGLPCRDVVGTISTEDTFIKLLNPARAVQCYPE</sequence>
<dbReference type="EMBL" id="KZ825463">
    <property type="protein sequence ID" value="PYI36869.1"/>
    <property type="molecule type" value="Genomic_DNA"/>
</dbReference>
<evidence type="ECO:0000313" key="2">
    <source>
        <dbReference type="EMBL" id="PYI36869.1"/>
    </source>
</evidence>
<accession>A0A2V5IJM7</accession>
<dbReference type="Proteomes" id="UP000248817">
    <property type="component" value="Unassembled WGS sequence"/>
</dbReference>
<evidence type="ECO:0000256" key="1">
    <source>
        <dbReference type="SAM" id="SignalP"/>
    </source>
</evidence>
<organism evidence="2 3">
    <name type="scientific">Aspergillus indologenus CBS 114.80</name>
    <dbReference type="NCBI Taxonomy" id="1450541"/>
    <lineage>
        <taxon>Eukaryota</taxon>
        <taxon>Fungi</taxon>
        <taxon>Dikarya</taxon>
        <taxon>Ascomycota</taxon>
        <taxon>Pezizomycotina</taxon>
        <taxon>Eurotiomycetes</taxon>
        <taxon>Eurotiomycetidae</taxon>
        <taxon>Eurotiales</taxon>
        <taxon>Aspergillaceae</taxon>
        <taxon>Aspergillus</taxon>
        <taxon>Aspergillus subgen. Circumdati</taxon>
    </lineage>
</organism>
<gene>
    <name evidence="2" type="ORF">BP00DRAFT_452906</name>
</gene>
<dbReference type="AlphaFoldDB" id="A0A2V5IJM7"/>
<protein>
    <submittedName>
        <fullName evidence="2">Uncharacterized protein</fullName>
    </submittedName>
</protein>
<proteinExistence type="predicted"/>
<evidence type="ECO:0000313" key="3">
    <source>
        <dbReference type="Proteomes" id="UP000248817"/>
    </source>
</evidence>
<feature type="chain" id="PRO_5016049011" evidence="1">
    <location>
        <begin position="26"/>
        <end position="124"/>
    </location>
</feature>
<keyword evidence="3" id="KW-1185">Reference proteome</keyword>
<reference evidence="2 3" key="1">
    <citation type="submission" date="2018-02" db="EMBL/GenBank/DDBJ databases">
        <title>The genomes of Aspergillus section Nigri reveals drivers in fungal speciation.</title>
        <authorList>
            <consortium name="DOE Joint Genome Institute"/>
            <person name="Vesth T.C."/>
            <person name="Nybo J."/>
            <person name="Theobald S."/>
            <person name="Brandl J."/>
            <person name="Frisvad J.C."/>
            <person name="Nielsen K.F."/>
            <person name="Lyhne E.K."/>
            <person name="Kogle M.E."/>
            <person name="Kuo A."/>
            <person name="Riley R."/>
            <person name="Clum A."/>
            <person name="Nolan M."/>
            <person name="Lipzen A."/>
            <person name="Salamov A."/>
            <person name="Henrissat B."/>
            <person name="Wiebenga A."/>
            <person name="De vries R.P."/>
            <person name="Grigoriev I.V."/>
            <person name="Mortensen U.H."/>
            <person name="Andersen M.R."/>
            <person name="Baker S.E."/>
        </authorList>
    </citation>
    <scope>NUCLEOTIDE SEQUENCE [LARGE SCALE GENOMIC DNA]</scope>
    <source>
        <strain evidence="2 3">CBS 114.80</strain>
    </source>
</reference>
<feature type="signal peptide" evidence="1">
    <location>
        <begin position="1"/>
        <end position="25"/>
    </location>
</feature>
<name>A0A2V5IJM7_9EURO</name>
<keyword evidence="1" id="KW-0732">Signal</keyword>